<evidence type="ECO:0000313" key="1">
    <source>
        <dbReference type="Proteomes" id="UP000095283"/>
    </source>
</evidence>
<dbReference type="WBParaSite" id="Hba_15610">
    <property type="protein sequence ID" value="Hba_15610"/>
    <property type="gene ID" value="Hba_15610"/>
</dbReference>
<proteinExistence type="predicted"/>
<dbReference type="AlphaFoldDB" id="A0A1I7XDK3"/>
<sequence>MADEFARVQQYEYRQKKRKTEDDEFKLMSKSVIGDNTELMGSYKPRTQETKQTYEVILAFIQEAIGDQVRRTFSCFLDYNTERKCLL</sequence>
<reference evidence="2" key="1">
    <citation type="submission" date="2016-11" db="UniProtKB">
        <authorList>
            <consortium name="WormBaseParasite"/>
        </authorList>
    </citation>
    <scope>IDENTIFICATION</scope>
</reference>
<dbReference type="Proteomes" id="UP000095283">
    <property type="component" value="Unplaced"/>
</dbReference>
<name>A0A1I7XDK3_HETBA</name>
<accession>A0A1I7XDK3</accession>
<organism evidence="1 2">
    <name type="scientific">Heterorhabditis bacteriophora</name>
    <name type="common">Entomopathogenic nematode worm</name>
    <dbReference type="NCBI Taxonomy" id="37862"/>
    <lineage>
        <taxon>Eukaryota</taxon>
        <taxon>Metazoa</taxon>
        <taxon>Ecdysozoa</taxon>
        <taxon>Nematoda</taxon>
        <taxon>Chromadorea</taxon>
        <taxon>Rhabditida</taxon>
        <taxon>Rhabditina</taxon>
        <taxon>Rhabditomorpha</taxon>
        <taxon>Strongyloidea</taxon>
        <taxon>Heterorhabditidae</taxon>
        <taxon>Heterorhabditis</taxon>
    </lineage>
</organism>
<evidence type="ECO:0000313" key="2">
    <source>
        <dbReference type="WBParaSite" id="Hba_15610"/>
    </source>
</evidence>
<protein>
    <submittedName>
        <fullName evidence="2">Histone deacetylase complex subunit SAP30</fullName>
    </submittedName>
</protein>
<keyword evidence="1" id="KW-1185">Reference proteome</keyword>